<sequence length="331" mass="37386">MRFLYITDTHFRGNSPQNRLDDFPQTLRKKMEEVVQTAQSFQVDAVFHGGDLFEVPNPAINVVGDVVRFLKDLRKPFYIVPGNHDLFGQNPQTLSRTMLGLLGQVGLIKILEAGEKVFFEENGIKLQLTGQGYHFDLDTERGREGYLVKNKEADLAIHIVHGMLLDRPFLQTVAYTLIDDIKDTQADLTLTGHAHLGFKEVTVNHRKFLNPGALVRTTVLAAEVNRRPQMVLIEAGRDGITTKLLPLKSALPGEQVLNIEKATEMKLREERLARIKSEVRTSGDFRSLKLENILKEIAQKEQLPEEVRIEAIKRIAQAEIEMAREGGEDVS</sequence>
<evidence type="ECO:0000313" key="2">
    <source>
        <dbReference type="EMBL" id="GAV22513.1"/>
    </source>
</evidence>
<name>A0A1L8CUC3_9THEO</name>
<dbReference type="STRING" id="870242.cpu_10230"/>
<dbReference type="PANTHER" id="PTHR30337">
    <property type="entry name" value="COMPONENT OF ATP-DEPENDENT DSDNA EXONUCLEASE"/>
    <property type="match status" value="1"/>
</dbReference>
<dbReference type="Gene3D" id="3.60.21.10">
    <property type="match status" value="1"/>
</dbReference>
<dbReference type="Proteomes" id="UP000187485">
    <property type="component" value="Unassembled WGS sequence"/>
</dbReference>
<dbReference type="Pfam" id="PF00149">
    <property type="entry name" value="Metallophos"/>
    <property type="match status" value="1"/>
</dbReference>
<evidence type="ECO:0000259" key="1">
    <source>
        <dbReference type="Pfam" id="PF00149"/>
    </source>
</evidence>
<reference evidence="3" key="1">
    <citation type="submission" date="2016-12" db="EMBL/GenBank/DDBJ databases">
        <title>Draft Genome Sequences od Carboxydothermus pertinax and islandicus, Hydrogenogenic Carboxydotrophic Bacteria.</title>
        <authorList>
            <person name="Fukuyama Y."/>
            <person name="Ohmae K."/>
            <person name="Yoneda Y."/>
            <person name="Yoshida T."/>
            <person name="Sako Y."/>
        </authorList>
    </citation>
    <scope>NUCLEOTIDE SEQUENCE [LARGE SCALE GENOMIC DNA]</scope>
    <source>
        <strain evidence="3">Ug1</strain>
    </source>
</reference>
<keyword evidence="3" id="KW-1185">Reference proteome</keyword>
<organism evidence="2 3">
    <name type="scientific">Carboxydothermus pertinax</name>
    <dbReference type="NCBI Taxonomy" id="870242"/>
    <lineage>
        <taxon>Bacteria</taxon>
        <taxon>Bacillati</taxon>
        <taxon>Bacillota</taxon>
        <taxon>Clostridia</taxon>
        <taxon>Thermoanaerobacterales</taxon>
        <taxon>Thermoanaerobacteraceae</taxon>
        <taxon>Carboxydothermus</taxon>
    </lineage>
</organism>
<gene>
    <name evidence="2" type="ORF">cpu_10230</name>
</gene>
<dbReference type="EMBL" id="BDJK01000015">
    <property type="protein sequence ID" value="GAV22513.1"/>
    <property type="molecule type" value="Genomic_DNA"/>
</dbReference>
<dbReference type="GO" id="GO:0016787">
    <property type="term" value="F:hydrolase activity"/>
    <property type="evidence" value="ECO:0007669"/>
    <property type="project" value="InterPro"/>
</dbReference>
<dbReference type="OrthoDB" id="9773856at2"/>
<accession>A0A1L8CUC3</accession>
<proteinExistence type="predicted"/>
<dbReference type="InterPro" id="IPR050535">
    <property type="entry name" value="DNA_Repair-Maintenance_Comp"/>
</dbReference>
<dbReference type="InterPro" id="IPR004843">
    <property type="entry name" value="Calcineurin-like_PHP"/>
</dbReference>
<dbReference type="RefSeq" id="WP_075858997.1">
    <property type="nucleotide sequence ID" value="NZ_BDJK01000015.1"/>
</dbReference>
<dbReference type="AlphaFoldDB" id="A0A1L8CUC3"/>
<comment type="caution">
    <text evidence="2">The sequence shown here is derived from an EMBL/GenBank/DDBJ whole genome shotgun (WGS) entry which is preliminary data.</text>
</comment>
<evidence type="ECO:0000313" key="3">
    <source>
        <dbReference type="Proteomes" id="UP000187485"/>
    </source>
</evidence>
<dbReference type="PANTHER" id="PTHR30337:SF0">
    <property type="entry name" value="NUCLEASE SBCCD SUBUNIT D"/>
    <property type="match status" value="1"/>
</dbReference>
<dbReference type="SUPFAM" id="SSF56300">
    <property type="entry name" value="Metallo-dependent phosphatases"/>
    <property type="match status" value="1"/>
</dbReference>
<dbReference type="InterPro" id="IPR029052">
    <property type="entry name" value="Metallo-depent_PP-like"/>
</dbReference>
<feature type="domain" description="Calcineurin-like phosphoesterase" evidence="1">
    <location>
        <begin position="1"/>
        <end position="195"/>
    </location>
</feature>
<protein>
    <submittedName>
        <fullName evidence="2">Serine/threonine protein phosphatase</fullName>
    </submittedName>
</protein>